<gene>
    <name evidence="2" type="primary">SPPL4</name>
    <name evidence="2" type="ORF">KSP39_PZI009855</name>
</gene>
<feature type="transmembrane region" description="Helical" evidence="1">
    <location>
        <begin position="112"/>
        <end position="132"/>
    </location>
</feature>
<keyword evidence="1" id="KW-0812">Transmembrane</keyword>
<dbReference type="AlphaFoldDB" id="A0AAP0BJ17"/>
<sequence>MPEVMADSNMDFYHYCIVFLRQKQKRESFMSMRQDRLLYLCVFRSGPYDKRCMIITAGHHASLFLSLYRPFALVFPVAPSFRPSASSRCCCSHSQRLASVNAMMDPAKPSPVLFILLLAAAIPVFVAGGDIVHEDDKAPKLPGCSNNFVLMAKPSTTEDKTEPDPDIASPGQSGYDPLPQYHTQLHFALCTRNT</sequence>
<accession>A0AAP0BJ17</accession>
<name>A0AAP0BJ17_9ASPA</name>
<evidence type="ECO:0000313" key="2">
    <source>
        <dbReference type="EMBL" id="KAK8940991.1"/>
    </source>
</evidence>
<dbReference type="Proteomes" id="UP001418222">
    <property type="component" value="Unassembled WGS sequence"/>
</dbReference>
<dbReference type="EMBL" id="JBBWWQ010000008">
    <property type="protein sequence ID" value="KAK8940991.1"/>
    <property type="molecule type" value="Genomic_DNA"/>
</dbReference>
<comment type="caution">
    <text evidence="2">The sequence shown here is derived from an EMBL/GenBank/DDBJ whole genome shotgun (WGS) entry which is preliminary data.</text>
</comment>
<evidence type="ECO:0000313" key="3">
    <source>
        <dbReference type="Proteomes" id="UP001418222"/>
    </source>
</evidence>
<protein>
    <submittedName>
        <fullName evidence="2">Signal peptide peptidase-like 4</fullName>
    </submittedName>
</protein>
<keyword evidence="1" id="KW-0472">Membrane</keyword>
<evidence type="ECO:0000256" key="1">
    <source>
        <dbReference type="SAM" id="Phobius"/>
    </source>
</evidence>
<proteinExistence type="predicted"/>
<reference evidence="2 3" key="1">
    <citation type="journal article" date="2022" name="Nat. Plants">
        <title>Genomes of leafy and leafless Platanthera orchids illuminate the evolution of mycoheterotrophy.</title>
        <authorList>
            <person name="Li M.H."/>
            <person name="Liu K.W."/>
            <person name="Li Z."/>
            <person name="Lu H.C."/>
            <person name="Ye Q.L."/>
            <person name="Zhang D."/>
            <person name="Wang J.Y."/>
            <person name="Li Y.F."/>
            <person name="Zhong Z.M."/>
            <person name="Liu X."/>
            <person name="Yu X."/>
            <person name="Liu D.K."/>
            <person name="Tu X.D."/>
            <person name="Liu B."/>
            <person name="Hao Y."/>
            <person name="Liao X.Y."/>
            <person name="Jiang Y.T."/>
            <person name="Sun W.H."/>
            <person name="Chen J."/>
            <person name="Chen Y.Q."/>
            <person name="Ai Y."/>
            <person name="Zhai J.W."/>
            <person name="Wu S.S."/>
            <person name="Zhou Z."/>
            <person name="Hsiao Y.Y."/>
            <person name="Wu W.L."/>
            <person name="Chen Y.Y."/>
            <person name="Lin Y.F."/>
            <person name="Hsu J.L."/>
            <person name="Li C.Y."/>
            <person name="Wang Z.W."/>
            <person name="Zhao X."/>
            <person name="Zhong W.Y."/>
            <person name="Ma X.K."/>
            <person name="Ma L."/>
            <person name="Huang J."/>
            <person name="Chen G.Z."/>
            <person name="Huang M.Z."/>
            <person name="Huang L."/>
            <person name="Peng D.H."/>
            <person name="Luo Y.B."/>
            <person name="Zou S.Q."/>
            <person name="Chen S.P."/>
            <person name="Lan S."/>
            <person name="Tsai W.C."/>
            <person name="Van de Peer Y."/>
            <person name="Liu Z.J."/>
        </authorList>
    </citation>
    <scope>NUCLEOTIDE SEQUENCE [LARGE SCALE GENOMIC DNA]</scope>
    <source>
        <strain evidence="2">Lor287</strain>
    </source>
</reference>
<organism evidence="2 3">
    <name type="scientific">Platanthera zijinensis</name>
    <dbReference type="NCBI Taxonomy" id="2320716"/>
    <lineage>
        <taxon>Eukaryota</taxon>
        <taxon>Viridiplantae</taxon>
        <taxon>Streptophyta</taxon>
        <taxon>Embryophyta</taxon>
        <taxon>Tracheophyta</taxon>
        <taxon>Spermatophyta</taxon>
        <taxon>Magnoliopsida</taxon>
        <taxon>Liliopsida</taxon>
        <taxon>Asparagales</taxon>
        <taxon>Orchidaceae</taxon>
        <taxon>Orchidoideae</taxon>
        <taxon>Orchideae</taxon>
        <taxon>Orchidinae</taxon>
        <taxon>Platanthera</taxon>
    </lineage>
</organism>
<keyword evidence="1" id="KW-1133">Transmembrane helix</keyword>
<keyword evidence="3" id="KW-1185">Reference proteome</keyword>